<accession>A0A6G4ZX22</accession>
<reference evidence="3" key="1">
    <citation type="submission" date="2020-03" db="EMBL/GenBank/DDBJ databases">
        <title>A transcriptome and proteome of the tick Rhipicephalus microplus shaped by the genetic composition of its hosts and developmental stage.</title>
        <authorList>
            <person name="Garcia G.R."/>
            <person name="Ribeiro J.M.C."/>
            <person name="Maruyama S.R."/>
            <person name="Gardinasse L.G."/>
            <person name="Nelson K."/>
            <person name="Ferreira B.R."/>
            <person name="Andrade T.G."/>
            <person name="Santos I.K.F.M."/>
        </authorList>
    </citation>
    <scope>NUCLEOTIDE SEQUENCE</scope>
    <source>
        <strain evidence="3">NSGR</strain>
        <tissue evidence="3">Salivary glands</tissue>
    </source>
</reference>
<feature type="compositionally biased region" description="Low complexity" evidence="1">
    <location>
        <begin position="157"/>
        <end position="167"/>
    </location>
</feature>
<name>A0A6G4ZX22_RHIMP</name>
<proteinExistence type="predicted"/>
<dbReference type="EMBL" id="GIKN01000806">
    <property type="protein sequence ID" value="NIE43079.1"/>
    <property type="molecule type" value="Transcribed_RNA"/>
</dbReference>
<feature type="signal peptide" evidence="2">
    <location>
        <begin position="1"/>
        <end position="15"/>
    </location>
</feature>
<evidence type="ECO:0000256" key="2">
    <source>
        <dbReference type="SAM" id="SignalP"/>
    </source>
</evidence>
<evidence type="ECO:0000313" key="3">
    <source>
        <dbReference type="EMBL" id="NIE43079.1"/>
    </source>
</evidence>
<feature type="compositionally biased region" description="Polar residues" evidence="1">
    <location>
        <begin position="115"/>
        <end position="124"/>
    </location>
</feature>
<sequence>MNCVARLALLRRVQAAALALAMPKAKKRELLVVLVLAAVVTGAPPHQCKPEPAPNCSLVFPSILFLNPCQYVCFERLLLPSITVRKHNDGTLCTPAFGFLGIGTCHNGTCVQPTSHGPTTVQPGTSPPPRNTFLPRDITASHHPRSSTVVPATTSQTGHSTGATAARTAATVRPVHIMP</sequence>
<feature type="region of interest" description="Disordered" evidence="1">
    <location>
        <begin position="115"/>
        <end position="167"/>
    </location>
</feature>
<dbReference type="AlphaFoldDB" id="A0A6G4ZX22"/>
<feature type="chain" id="PRO_5026171735" evidence="2">
    <location>
        <begin position="16"/>
        <end position="179"/>
    </location>
</feature>
<protein>
    <submittedName>
        <fullName evidence="3">Putative kunitz</fullName>
    </submittedName>
</protein>
<dbReference type="OrthoDB" id="6506605at2759"/>
<dbReference type="VEuPathDB" id="VectorBase:LOC119160050"/>
<organism evidence="3">
    <name type="scientific">Rhipicephalus microplus</name>
    <name type="common">Cattle tick</name>
    <name type="synonym">Boophilus microplus</name>
    <dbReference type="NCBI Taxonomy" id="6941"/>
    <lineage>
        <taxon>Eukaryota</taxon>
        <taxon>Metazoa</taxon>
        <taxon>Ecdysozoa</taxon>
        <taxon>Arthropoda</taxon>
        <taxon>Chelicerata</taxon>
        <taxon>Arachnida</taxon>
        <taxon>Acari</taxon>
        <taxon>Parasitiformes</taxon>
        <taxon>Ixodida</taxon>
        <taxon>Ixodoidea</taxon>
        <taxon>Ixodidae</taxon>
        <taxon>Rhipicephalinae</taxon>
        <taxon>Rhipicephalus</taxon>
        <taxon>Boophilus</taxon>
    </lineage>
</organism>
<feature type="compositionally biased region" description="Polar residues" evidence="1">
    <location>
        <begin position="146"/>
        <end position="156"/>
    </location>
</feature>
<evidence type="ECO:0000256" key="1">
    <source>
        <dbReference type="SAM" id="MobiDB-lite"/>
    </source>
</evidence>
<keyword evidence="2" id="KW-0732">Signal</keyword>